<gene>
    <name evidence="1" type="ORF">HRR80_008693</name>
</gene>
<evidence type="ECO:0000313" key="1">
    <source>
        <dbReference type="EMBL" id="KAJ8987324.1"/>
    </source>
</evidence>
<dbReference type="AlphaFoldDB" id="A0AAN6EMH9"/>
<dbReference type="EMBL" id="JAJGCB010000026">
    <property type="protein sequence ID" value="KAJ8987324.1"/>
    <property type="molecule type" value="Genomic_DNA"/>
</dbReference>
<name>A0AAN6EMH9_EXODE</name>
<organism evidence="1 2">
    <name type="scientific">Exophiala dermatitidis</name>
    <name type="common">Black yeast-like fungus</name>
    <name type="synonym">Wangiella dermatitidis</name>
    <dbReference type="NCBI Taxonomy" id="5970"/>
    <lineage>
        <taxon>Eukaryota</taxon>
        <taxon>Fungi</taxon>
        <taxon>Dikarya</taxon>
        <taxon>Ascomycota</taxon>
        <taxon>Pezizomycotina</taxon>
        <taxon>Eurotiomycetes</taxon>
        <taxon>Chaetothyriomycetidae</taxon>
        <taxon>Chaetothyriales</taxon>
        <taxon>Herpotrichiellaceae</taxon>
        <taxon>Exophiala</taxon>
    </lineage>
</organism>
<protein>
    <submittedName>
        <fullName evidence="1">Uncharacterized protein</fullName>
    </submittedName>
</protein>
<evidence type="ECO:0000313" key="2">
    <source>
        <dbReference type="Proteomes" id="UP001161757"/>
    </source>
</evidence>
<accession>A0AAN6EMH9</accession>
<sequence length="406" mass="47276">MASPPEIQSTLEELGVQDISGFDMSIDEYAPAPEASKEDYKELSVLRTRKQYITSLKQRTTTPRTALFAQMCDNAVTKALRAHDQSTSHTEDDSTAYIQVFALDQWREYNRHLFSIPNTGMEKLFEMVRLGREMELLARYRDYMAMFLGNSDRVAKMYHLQAHDEQSLDGYWKRIQKRLQSDQGKELSEAIDRVCEILGVDCGTTFWMIKNYPESCEKFHSDIEEGITAGQTQDVAITLHKDLTELDNIFPYDGSQPDGISTREDLRATILRIITRLFDWSDGREDQPRFWRLTEEGLAMQEKQLGPRPMSKILRYEAQEQAIYKKWMRKLAERAMSDMKSKKRKFTELDLREVKALRDLEWVGDPLGYMQQAEEMEQASKRLRLQARQSIWTLLASNGLEDSEEE</sequence>
<reference evidence="1" key="1">
    <citation type="submission" date="2023-01" db="EMBL/GenBank/DDBJ databases">
        <title>Exophiala dermititidis isolated from Cystic Fibrosis Patient.</title>
        <authorList>
            <person name="Kurbessoian T."/>
            <person name="Crocker A."/>
            <person name="Murante D."/>
            <person name="Hogan D.A."/>
            <person name="Stajich J.E."/>
        </authorList>
    </citation>
    <scope>NUCLEOTIDE SEQUENCE</scope>
    <source>
        <strain evidence="1">Ex8</strain>
    </source>
</reference>
<proteinExistence type="predicted"/>
<comment type="caution">
    <text evidence="1">The sequence shown here is derived from an EMBL/GenBank/DDBJ whole genome shotgun (WGS) entry which is preliminary data.</text>
</comment>
<dbReference type="Proteomes" id="UP001161757">
    <property type="component" value="Unassembled WGS sequence"/>
</dbReference>